<feature type="compositionally biased region" description="Low complexity" evidence="1">
    <location>
        <begin position="16"/>
        <end position="32"/>
    </location>
</feature>
<dbReference type="EMBL" id="SRLO01001294">
    <property type="protein sequence ID" value="TNN39276.1"/>
    <property type="molecule type" value="Genomic_DNA"/>
</dbReference>
<organism evidence="2 3">
    <name type="scientific">Liparis tanakae</name>
    <name type="common">Tanaka's snailfish</name>
    <dbReference type="NCBI Taxonomy" id="230148"/>
    <lineage>
        <taxon>Eukaryota</taxon>
        <taxon>Metazoa</taxon>
        <taxon>Chordata</taxon>
        <taxon>Craniata</taxon>
        <taxon>Vertebrata</taxon>
        <taxon>Euteleostomi</taxon>
        <taxon>Actinopterygii</taxon>
        <taxon>Neopterygii</taxon>
        <taxon>Teleostei</taxon>
        <taxon>Neoteleostei</taxon>
        <taxon>Acanthomorphata</taxon>
        <taxon>Eupercaria</taxon>
        <taxon>Perciformes</taxon>
        <taxon>Cottioidei</taxon>
        <taxon>Cottales</taxon>
        <taxon>Liparidae</taxon>
        <taxon>Liparis</taxon>
    </lineage>
</organism>
<accession>A0A4Z2FDG9</accession>
<gene>
    <name evidence="2" type="ORF">EYF80_050567</name>
</gene>
<comment type="caution">
    <text evidence="2">The sequence shown here is derived from an EMBL/GenBank/DDBJ whole genome shotgun (WGS) entry which is preliminary data.</text>
</comment>
<name>A0A4Z2FDG9_9TELE</name>
<dbReference type="AlphaFoldDB" id="A0A4Z2FDG9"/>
<proteinExistence type="predicted"/>
<evidence type="ECO:0000313" key="2">
    <source>
        <dbReference type="EMBL" id="TNN39276.1"/>
    </source>
</evidence>
<evidence type="ECO:0000313" key="3">
    <source>
        <dbReference type="Proteomes" id="UP000314294"/>
    </source>
</evidence>
<sequence length="61" mass="6734">MSPQHNSLPGRWDVKLGPALRPLRPLRPSSLKTPRRVISSHGTDRKTSSRFCIIKDGGAEA</sequence>
<keyword evidence="3" id="KW-1185">Reference proteome</keyword>
<evidence type="ECO:0000256" key="1">
    <source>
        <dbReference type="SAM" id="MobiDB-lite"/>
    </source>
</evidence>
<protein>
    <submittedName>
        <fullName evidence="2">Uncharacterized protein</fullName>
    </submittedName>
</protein>
<dbReference type="Proteomes" id="UP000314294">
    <property type="component" value="Unassembled WGS sequence"/>
</dbReference>
<feature type="region of interest" description="Disordered" evidence="1">
    <location>
        <begin position="1"/>
        <end position="61"/>
    </location>
</feature>
<reference evidence="2 3" key="1">
    <citation type="submission" date="2019-03" db="EMBL/GenBank/DDBJ databases">
        <title>First draft genome of Liparis tanakae, snailfish: a comprehensive survey of snailfish specific genes.</title>
        <authorList>
            <person name="Kim W."/>
            <person name="Song I."/>
            <person name="Jeong J.-H."/>
            <person name="Kim D."/>
            <person name="Kim S."/>
            <person name="Ryu S."/>
            <person name="Song J.Y."/>
            <person name="Lee S.K."/>
        </authorList>
    </citation>
    <scope>NUCLEOTIDE SEQUENCE [LARGE SCALE GENOMIC DNA]</scope>
    <source>
        <tissue evidence="2">Muscle</tissue>
    </source>
</reference>